<organism evidence="1 2">
    <name type="scientific">Aspergillus vadensis (strain CBS 113365 / IMI 142717 / IBT 24658)</name>
    <dbReference type="NCBI Taxonomy" id="1448311"/>
    <lineage>
        <taxon>Eukaryota</taxon>
        <taxon>Fungi</taxon>
        <taxon>Dikarya</taxon>
        <taxon>Ascomycota</taxon>
        <taxon>Pezizomycotina</taxon>
        <taxon>Eurotiomycetes</taxon>
        <taxon>Eurotiomycetidae</taxon>
        <taxon>Eurotiales</taxon>
        <taxon>Aspergillaceae</taxon>
        <taxon>Aspergillus</taxon>
        <taxon>Aspergillus subgen. Circumdati</taxon>
    </lineage>
</organism>
<evidence type="ECO:0000313" key="2">
    <source>
        <dbReference type="Proteomes" id="UP000248405"/>
    </source>
</evidence>
<keyword evidence="2" id="KW-1185">Reference proteome</keyword>
<protein>
    <submittedName>
        <fullName evidence="1">Uncharacterized protein</fullName>
    </submittedName>
</protein>
<feature type="non-terminal residue" evidence="1">
    <location>
        <position position="77"/>
    </location>
</feature>
<dbReference type="Proteomes" id="UP000248405">
    <property type="component" value="Unassembled WGS sequence"/>
</dbReference>
<accession>A0A319B8D9</accession>
<proteinExistence type="predicted"/>
<dbReference type="RefSeq" id="XP_025561888.1">
    <property type="nucleotide sequence ID" value="XM_025706916.1"/>
</dbReference>
<dbReference type="OrthoDB" id="4837779at2759"/>
<name>A0A319B8D9_ASPVC</name>
<dbReference type="EMBL" id="KZ821627">
    <property type="protein sequence ID" value="PYH68094.1"/>
    <property type="molecule type" value="Genomic_DNA"/>
</dbReference>
<dbReference type="GeneID" id="37211508"/>
<gene>
    <name evidence="1" type="ORF">BO88DRAFT_405569</name>
</gene>
<evidence type="ECO:0000313" key="1">
    <source>
        <dbReference type="EMBL" id="PYH68094.1"/>
    </source>
</evidence>
<dbReference type="AlphaFoldDB" id="A0A319B8D9"/>
<reference evidence="1" key="1">
    <citation type="submission" date="2016-12" db="EMBL/GenBank/DDBJ databases">
        <title>The genomes of Aspergillus section Nigri reveals drivers in fungal speciation.</title>
        <authorList>
            <consortium name="DOE Joint Genome Institute"/>
            <person name="Vesth T.C."/>
            <person name="Nybo J."/>
            <person name="Theobald S."/>
            <person name="Brandl J."/>
            <person name="Frisvad J.C."/>
            <person name="Nielsen K.F."/>
            <person name="Lyhne E.K."/>
            <person name="Kogle M.E."/>
            <person name="Kuo A."/>
            <person name="Riley R."/>
            <person name="Clum A."/>
            <person name="Nolan M."/>
            <person name="Lipzen A."/>
            <person name="Salamov A."/>
            <person name="Henrissat B."/>
            <person name="Wiebenga A."/>
            <person name="De Vries R.P."/>
            <person name="Grigoriev I.V."/>
            <person name="Mortensen U.H."/>
            <person name="Andersen M.R."/>
            <person name="Baker S.E."/>
        </authorList>
    </citation>
    <scope>NUCLEOTIDE SEQUENCE [LARGE SCALE GENOMIC DNA]</scope>
    <source>
        <strain evidence="1">CBS 113365</strain>
    </source>
</reference>
<sequence length="77" mass="8659">MELDLCHDSGRPQTQLGQFVRIRPEVQALQLTADEWSTLQQVAKILKPFWDHTNSVSKSCPTIVGKSTDLLEPGRLV</sequence>